<dbReference type="AlphaFoldDB" id="A0A922MRA5"/>
<dbReference type="Gene3D" id="2.30.29.30">
    <property type="entry name" value="Pleckstrin-homology domain (PH domain)/Phosphotyrosine-binding domain (PTB)"/>
    <property type="match status" value="1"/>
</dbReference>
<dbReference type="Pfam" id="PF24522">
    <property type="entry name" value="KRIT1_FRMD8_FERM_C"/>
    <property type="match status" value="1"/>
</dbReference>
<evidence type="ECO:0000313" key="4">
    <source>
        <dbReference type="Proteomes" id="UP000814243"/>
    </source>
</evidence>
<organism evidence="3 4">
    <name type="scientific">Spodoptera exigua</name>
    <name type="common">Beet armyworm</name>
    <name type="synonym">Noctua fulgens</name>
    <dbReference type="NCBI Taxonomy" id="7107"/>
    <lineage>
        <taxon>Eukaryota</taxon>
        <taxon>Metazoa</taxon>
        <taxon>Ecdysozoa</taxon>
        <taxon>Arthropoda</taxon>
        <taxon>Hexapoda</taxon>
        <taxon>Insecta</taxon>
        <taxon>Pterygota</taxon>
        <taxon>Neoptera</taxon>
        <taxon>Endopterygota</taxon>
        <taxon>Lepidoptera</taxon>
        <taxon>Glossata</taxon>
        <taxon>Ditrysia</taxon>
        <taxon>Noctuoidea</taxon>
        <taxon>Noctuidae</taxon>
        <taxon>Amphipyrinae</taxon>
        <taxon>Spodoptera</taxon>
    </lineage>
</organism>
<name>A0A922MRA5_SPOEX</name>
<dbReference type="PANTHER" id="PTHR13283">
    <property type="entry name" value="KREV INTERACTION TRAPPED 1-RELATED"/>
    <property type="match status" value="1"/>
</dbReference>
<reference evidence="3" key="1">
    <citation type="journal article" date="2021" name="G3 (Bethesda)">
        <title>Genome and transcriptome analysis of the beet armyworm Spodoptera exigua reveals targets for pest control. .</title>
        <authorList>
            <person name="Simon S."/>
            <person name="Breeschoten T."/>
            <person name="Jansen H.J."/>
            <person name="Dirks R.P."/>
            <person name="Schranz M.E."/>
            <person name="Ros V.I.D."/>
        </authorList>
    </citation>
    <scope>NUCLEOTIDE SEQUENCE</scope>
    <source>
        <strain evidence="3">TB_SE_WUR_2020</strain>
    </source>
</reference>
<sequence length="344" mass="38827">MSRTAIMMEMSSEEIPSHVTAARFLNALLATEELGLSQPSTRSLAANVFALWMCSPLLEIQLKPHHCPWRFWANWQKLVHRYGHASESRLNRDQPVLRLQRNVFFPKHLEEGIKAQQDKYLPKHARSGRWAALLPAGRKGSPEARLLEQAQRPPAAPPRKLRHKAAFFQGQIEQPVRSLTSLLTHEDIPVLVAVNSNGVYVIDDTESTVLLGLLYEELSWDFGLPSDDSEDCLPCLFLQFMVVENGLRVSKILQVFSKQAIMMDTLIEHFAGEYRKRLGQETPNSGSISLPPLSRPDSPQRRLANKLSRLALATHDGRGNLLGGAGDWNTDLNYPRPSWILPKH</sequence>
<dbReference type="Proteomes" id="UP000814243">
    <property type="component" value="Unassembled WGS sequence"/>
</dbReference>
<dbReference type="Gene3D" id="3.10.20.90">
    <property type="entry name" value="Phosphatidylinositol 3-kinase Catalytic Subunit, Chain A, domain 1"/>
    <property type="match status" value="1"/>
</dbReference>
<proteinExistence type="predicted"/>
<evidence type="ECO:0000259" key="2">
    <source>
        <dbReference type="Pfam" id="PF24522"/>
    </source>
</evidence>
<dbReference type="InterPro" id="IPR011993">
    <property type="entry name" value="PH-like_dom_sf"/>
</dbReference>
<dbReference type="PANTHER" id="PTHR13283:SF10">
    <property type="entry name" value="FERM DOMAIN-CONTAINING PROTEIN 8"/>
    <property type="match status" value="1"/>
</dbReference>
<evidence type="ECO:0000256" key="1">
    <source>
        <dbReference type="SAM" id="MobiDB-lite"/>
    </source>
</evidence>
<gene>
    <name evidence="3" type="ORF">HF086_000757</name>
</gene>
<feature type="region of interest" description="Disordered" evidence="1">
    <location>
        <begin position="280"/>
        <end position="300"/>
    </location>
</feature>
<protein>
    <recommendedName>
        <fullName evidence="2">KRIT1/FRMD8 FERM domain-containing protein</fullName>
    </recommendedName>
</protein>
<evidence type="ECO:0000313" key="3">
    <source>
        <dbReference type="EMBL" id="KAH9641109.1"/>
    </source>
</evidence>
<dbReference type="GO" id="GO:0090090">
    <property type="term" value="P:negative regulation of canonical Wnt signaling pathway"/>
    <property type="evidence" value="ECO:0007669"/>
    <property type="project" value="TreeGrafter"/>
</dbReference>
<dbReference type="InterPro" id="IPR057096">
    <property type="entry name" value="KRIT1_FRMD8_FERM_C"/>
</dbReference>
<accession>A0A922MRA5</accession>
<comment type="caution">
    <text evidence="3">The sequence shown here is derived from an EMBL/GenBank/DDBJ whole genome shotgun (WGS) entry which is preliminary data.</text>
</comment>
<feature type="domain" description="KRIT1/FRMD8 FERM" evidence="2">
    <location>
        <begin position="188"/>
        <end position="266"/>
    </location>
</feature>
<dbReference type="EMBL" id="JACEFF010000256">
    <property type="protein sequence ID" value="KAH9641109.1"/>
    <property type="molecule type" value="Genomic_DNA"/>
</dbReference>
<dbReference type="GO" id="GO:0005886">
    <property type="term" value="C:plasma membrane"/>
    <property type="evidence" value="ECO:0007669"/>
    <property type="project" value="TreeGrafter"/>
</dbReference>
<dbReference type="InterPro" id="IPR051594">
    <property type="entry name" value="KRIT1/FRMD8"/>
</dbReference>